<dbReference type="STRING" id="22663.A0A2I0H2E3"/>
<keyword evidence="2" id="KW-0472">Membrane</keyword>
<feature type="region of interest" description="Disordered" evidence="1">
    <location>
        <begin position="1"/>
        <end position="20"/>
    </location>
</feature>
<keyword evidence="2" id="KW-1133">Transmembrane helix</keyword>
<evidence type="ECO:0000256" key="1">
    <source>
        <dbReference type="SAM" id="MobiDB-lite"/>
    </source>
</evidence>
<keyword evidence="4" id="KW-1185">Reference proteome</keyword>
<evidence type="ECO:0000313" key="3">
    <source>
        <dbReference type="EMBL" id="PKH98038.1"/>
    </source>
</evidence>
<evidence type="ECO:0000256" key="2">
    <source>
        <dbReference type="SAM" id="Phobius"/>
    </source>
</evidence>
<reference evidence="3 4" key="1">
    <citation type="submission" date="2017-11" db="EMBL/GenBank/DDBJ databases">
        <title>De-novo sequencing of pomegranate (Punica granatum L.) genome.</title>
        <authorList>
            <person name="Akparov Z."/>
            <person name="Amiraslanov A."/>
            <person name="Hajiyeva S."/>
            <person name="Abbasov M."/>
            <person name="Kaur K."/>
            <person name="Hamwieh A."/>
            <person name="Solovyev V."/>
            <person name="Salamov A."/>
            <person name="Braich B."/>
            <person name="Kosarev P."/>
            <person name="Mahmoud A."/>
            <person name="Hajiyev E."/>
            <person name="Babayeva S."/>
            <person name="Izzatullayeva V."/>
            <person name="Mammadov A."/>
            <person name="Mammadov A."/>
            <person name="Sharifova S."/>
            <person name="Ojaghi J."/>
            <person name="Eynullazada K."/>
            <person name="Bayramov B."/>
            <person name="Abdulazimova A."/>
            <person name="Shahmuradov I."/>
        </authorList>
    </citation>
    <scope>NUCLEOTIDE SEQUENCE [LARGE SCALE GENOMIC DNA]</scope>
    <source>
        <strain evidence="4">cv. AG2017</strain>
        <tissue evidence="3">Leaf</tissue>
    </source>
</reference>
<keyword evidence="2" id="KW-0812">Transmembrane</keyword>
<feature type="transmembrane region" description="Helical" evidence="2">
    <location>
        <begin position="51"/>
        <end position="71"/>
    </location>
</feature>
<accession>A0A2I0H2E3</accession>
<organism evidence="3 4">
    <name type="scientific">Punica granatum</name>
    <name type="common">Pomegranate</name>
    <dbReference type="NCBI Taxonomy" id="22663"/>
    <lineage>
        <taxon>Eukaryota</taxon>
        <taxon>Viridiplantae</taxon>
        <taxon>Streptophyta</taxon>
        <taxon>Embryophyta</taxon>
        <taxon>Tracheophyta</taxon>
        <taxon>Spermatophyta</taxon>
        <taxon>Magnoliopsida</taxon>
        <taxon>eudicotyledons</taxon>
        <taxon>Gunneridae</taxon>
        <taxon>Pentapetalae</taxon>
        <taxon>rosids</taxon>
        <taxon>malvids</taxon>
        <taxon>Myrtales</taxon>
        <taxon>Lythraceae</taxon>
        <taxon>Punica</taxon>
    </lineage>
</organism>
<dbReference type="AlphaFoldDB" id="A0A2I0H2E3"/>
<dbReference type="Proteomes" id="UP000233551">
    <property type="component" value="Unassembled WGS sequence"/>
</dbReference>
<evidence type="ECO:0000313" key="4">
    <source>
        <dbReference type="Proteomes" id="UP000233551"/>
    </source>
</evidence>
<dbReference type="EMBL" id="PGOL01042381">
    <property type="protein sequence ID" value="PKH98038.1"/>
    <property type="molecule type" value="Genomic_DNA"/>
</dbReference>
<proteinExistence type="predicted"/>
<protein>
    <submittedName>
        <fullName evidence="3">Uncharacterized protein</fullName>
    </submittedName>
</protein>
<gene>
    <name evidence="3" type="ORF">CRG98_049734</name>
</gene>
<name>A0A2I0H2E3_PUNGR</name>
<sequence length="98" mass="10239">MGSDKQTPVPTVDEDPLTPSTALLSFNTEDSSSAAASKGKSFLTEKPTTTIVFISLLLLTCIALSTAGALAQSQAAARPLVKLQRPVVLLVSSDGFRF</sequence>
<feature type="non-terminal residue" evidence="3">
    <location>
        <position position="98"/>
    </location>
</feature>
<comment type="caution">
    <text evidence="3">The sequence shown here is derived from an EMBL/GenBank/DDBJ whole genome shotgun (WGS) entry which is preliminary data.</text>
</comment>